<comment type="caution">
    <text evidence="6">Lacks conserved residue(s) required for the propagation of feature annotation.</text>
</comment>
<evidence type="ECO:0000256" key="1">
    <source>
        <dbReference type="ARBA" id="ARBA00004141"/>
    </source>
</evidence>
<dbReference type="AlphaFoldDB" id="A0A8B6C7E2"/>
<evidence type="ECO:0000313" key="8">
    <source>
        <dbReference type="EMBL" id="VDI00150.1"/>
    </source>
</evidence>
<keyword evidence="3 6" id="KW-0812">Transmembrane</keyword>
<evidence type="ECO:0000259" key="7">
    <source>
        <dbReference type="Pfam" id="PF04547"/>
    </source>
</evidence>
<keyword evidence="4 6" id="KW-1133">Transmembrane helix</keyword>
<feature type="non-terminal residue" evidence="8">
    <location>
        <position position="1"/>
    </location>
</feature>
<dbReference type="PANTHER" id="PTHR12308">
    <property type="entry name" value="ANOCTAMIN"/>
    <property type="match status" value="1"/>
</dbReference>
<evidence type="ECO:0000256" key="6">
    <source>
        <dbReference type="RuleBase" id="RU280814"/>
    </source>
</evidence>
<comment type="caution">
    <text evidence="8">The sequence shown here is derived from an EMBL/GenBank/DDBJ whole genome shotgun (WGS) entry which is preliminary data.</text>
</comment>
<name>A0A8B6C7E2_MYTGA</name>
<dbReference type="EMBL" id="UYJE01001223">
    <property type="protein sequence ID" value="VDI00150.1"/>
    <property type="molecule type" value="Genomic_DNA"/>
</dbReference>
<keyword evidence="9" id="KW-1185">Reference proteome</keyword>
<feature type="transmembrane region" description="Helical" evidence="6">
    <location>
        <begin position="77"/>
        <end position="107"/>
    </location>
</feature>
<evidence type="ECO:0000256" key="2">
    <source>
        <dbReference type="ARBA" id="ARBA00009671"/>
    </source>
</evidence>
<evidence type="ECO:0000313" key="9">
    <source>
        <dbReference type="Proteomes" id="UP000596742"/>
    </source>
</evidence>
<evidence type="ECO:0000256" key="5">
    <source>
        <dbReference type="ARBA" id="ARBA00023136"/>
    </source>
</evidence>
<protein>
    <recommendedName>
        <fullName evidence="6">Anoctamin</fullName>
    </recommendedName>
</protein>
<proteinExistence type="inferred from homology"/>
<evidence type="ECO:0000256" key="4">
    <source>
        <dbReference type="ARBA" id="ARBA00022989"/>
    </source>
</evidence>
<organism evidence="8 9">
    <name type="scientific">Mytilus galloprovincialis</name>
    <name type="common">Mediterranean mussel</name>
    <dbReference type="NCBI Taxonomy" id="29158"/>
    <lineage>
        <taxon>Eukaryota</taxon>
        <taxon>Metazoa</taxon>
        <taxon>Spiralia</taxon>
        <taxon>Lophotrochozoa</taxon>
        <taxon>Mollusca</taxon>
        <taxon>Bivalvia</taxon>
        <taxon>Autobranchia</taxon>
        <taxon>Pteriomorphia</taxon>
        <taxon>Mytilida</taxon>
        <taxon>Mytiloidea</taxon>
        <taxon>Mytilidae</taxon>
        <taxon>Mytilinae</taxon>
        <taxon>Mytilus</taxon>
    </lineage>
</organism>
<dbReference type="Proteomes" id="UP000596742">
    <property type="component" value="Unassembled WGS sequence"/>
</dbReference>
<evidence type="ECO:0000256" key="3">
    <source>
        <dbReference type="ARBA" id="ARBA00022692"/>
    </source>
</evidence>
<accession>A0A8B6C7E2</accession>
<feature type="domain" description="Anoctamin transmembrane" evidence="7">
    <location>
        <begin position="69"/>
        <end position="107"/>
    </location>
</feature>
<dbReference type="GO" id="GO:0005254">
    <property type="term" value="F:chloride channel activity"/>
    <property type="evidence" value="ECO:0007669"/>
    <property type="project" value="TreeGrafter"/>
</dbReference>
<dbReference type="Pfam" id="PF04547">
    <property type="entry name" value="Anoctamin"/>
    <property type="match status" value="1"/>
</dbReference>
<sequence length="128" mass="15000">LPYLLMKGVFKDAFPLHEESSKSKFKEETMECFKEGRPDDEEEDLKIDPRRDLDDTWTKIYKFQPLWKIRNYFGEKIALYFAWTGMLTSSLWIPTIFGFCIFLYGLIASQINGSEPLVYPPNATALQE</sequence>
<comment type="subcellular location">
    <subcellularLocation>
        <location evidence="1 6">Membrane</location>
        <topology evidence="1 6">Multi-pass membrane protein</topology>
    </subcellularLocation>
</comment>
<dbReference type="GO" id="GO:0005886">
    <property type="term" value="C:plasma membrane"/>
    <property type="evidence" value="ECO:0007669"/>
    <property type="project" value="TreeGrafter"/>
</dbReference>
<dbReference type="PANTHER" id="PTHR12308:SF73">
    <property type="entry name" value="ANOCTAMIN"/>
    <property type="match status" value="1"/>
</dbReference>
<gene>
    <name evidence="8" type="ORF">MGAL_10B018031</name>
</gene>
<comment type="similarity">
    <text evidence="2 6">Belongs to the anoctamin family.</text>
</comment>
<reference evidence="8" key="1">
    <citation type="submission" date="2018-11" db="EMBL/GenBank/DDBJ databases">
        <authorList>
            <person name="Alioto T."/>
            <person name="Alioto T."/>
        </authorList>
    </citation>
    <scope>NUCLEOTIDE SEQUENCE</scope>
</reference>
<dbReference type="InterPro" id="IPR007632">
    <property type="entry name" value="Anoctamin"/>
</dbReference>
<keyword evidence="5 6" id="KW-0472">Membrane</keyword>
<dbReference type="InterPro" id="IPR049452">
    <property type="entry name" value="Anoctamin_TM"/>
</dbReference>
<dbReference type="OrthoDB" id="6145781at2759"/>